<evidence type="ECO:0000256" key="3">
    <source>
        <dbReference type="ARBA" id="ARBA00022676"/>
    </source>
</evidence>
<feature type="transmembrane region" description="Helical" evidence="8">
    <location>
        <begin position="311"/>
        <end position="330"/>
    </location>
</feature>
<comment type="caution">
    <text evidence="10">The sequence shown here is derived from an EMBL/GenBank/DDBJ whole genome shotgun (WGS) entry which is preliminary data.</text>
</comment>
<feature type="transmembrane region" description="Helical" evidence="8">
    <location>
        <begin position="94"/>
        <end position="115"/>
    </location>
</feature>
<dbReference type="PANTHER" id="PTHR33908">
    <property type="entry name" value="MANNOSYLTRANSFERASE YKCB-RELATED"/>
    <property type="match status" value="1"/>
</dbReference>
<evidence type="ECO:0000256" key="5">
    <source>
        <dbReference type="ARBA" id="ARBA00022692"/>
    </source>
</evidence>
<evidence type="ECO:0000259" key="9">
    <source>
        <dbReference type="Pfam" id="PF13231"/>
    </source>
</evidence>
<dbReference type="Proteomes" id="UP000034329">
    <property type="component" value="Unassembled WGS sequence"/>
</dbReference>
<dbReference type="GO" id="GO:0016763">
    <property type="term" value="F:pentosyltransferase activity"/>
    <property type="evidence" value="ECO:0007669"/>
    <property type="project" value="TreeGrafter"/>
</dbReference>
<dbReference type="PANTHER" id="PTHR33908:SF11">
    <property type="entry name" value="MEMBRANE PROTEIN"/>
    <property type="match status" value="1"/>
</dbReference>
<keyword evidence="5 8" id="KW-0812">Transmembrane</keyword>
<keyword evidence="7 8" id="KW-0472">Membrane</keyword>
<feature type="transmembrane region" description="Helical" evidence="8">
    <location>
        <begin position="148"/>
        <end position="165"/>
    </location>
</feature>
<accession>A0A0G1QQD1</accession>
<evidence type="ECO:0000313" key="10">
    <source>
        <dbReference type="EMBL" id="KKU10850.1"/>
    </source>
</evidence>
<evidence type="ECO:0000313" key="11">
    <source>
        <dbReference type="Proteomes" id="UP000034329"/>
    </source>
</evidence>
<feature type="transmembrane region" description="Helical" evidence="8">
    <location>
        <begin position="121"/>
        <end position="141"/>
    </location>
</feature>
<evidence type="ECO:0000256" key="2">
    <source>
        <dbReference type="ARBA" id="ARBA00022475"/>
    </source>
</evidence>
<feature type="transmembrane region" description="Helical" evidence="8">
    <location>
        <begin position="62"/>
        <end position="82"/>
    </location>
</feature>
<dbReference type="Pfam" id="PF13231">
    <property type="entry name" value="PMT_2"/>
    <property type="match status" value="1"/>
</dbReference>
<organism evidence="10 11">
    <name type="scientific">Candidatus Woesebacteria bacterium GW2011_GWB1_45_5</name>
    <dbReference type="NCBI Taxonomy" id="1618581"/>
    <lineage>
        <taxon>Bacteria</taxon>
        <taxon>Candidatus Woeseibacteriota</taxon>
    </lineage>
</organism>
<feature type="transmembrane region" description="Helical" evidence="8">
    <location>
        <begin position="336"/>
        <end position="357"/>
    </location>
</feature>
<dbReference type="GO" id="GO:0009103">
    <property type="term" value="P:lipopolysaccharide biosynthetic process"/>
    <property type="evidence" value="ECO:0007669"/>
    <property type="project" value="UniProtKB-ARBA"/>
</dbReference>
<proteinExistence type="predicted"/>
<dbReference type="InterPro" id="IPR038731">
    <property type="entry name" value="RgtA/B/C-like"/>
</dbReference>
<feature type="transmembrane region" description="Helical" evidence="8">
    <location>
        <begin position="215"/>
        <end position="232"/>
    </location>
</feature>
<feature type="transmembrane region" description="Helical" evidence="8">
    <location>
        <begin position="287"/>
        <end position="304"/>
    </location>
</feature>
<dbReference type="GO" id="GO:0005886">
    <property type="term" value="C:plasma membrane"/>
    <property type="evidence" value="ECO:0007669"/>
    <property type="project" value="UniProtKB-SubCell"/>
</dbReference>
<feature type="transmembrane region" description="Helical" evidence="8">
    <location>
        <begin position="12"/>
        <end position="32"/>
    </location>
</feature>
<sequence length="493" mass="56567">MLKKLLNEIKGHLVIYFLLGIVLVLGFLLRTYNINNLLGFYYDQGRDALAVWDIWHGRNIPFIGPTTGIAGIFRGPFYYYLIAPFYLLGKGDPVWPSVFLSVTTMLAVTAMYYLGTKIQDRTTGLIAAILSAFSFNIAIASRWLSNPTPMLLLSVLLVWMMILVAEGKKRAWLIIAFLLGLSLFHFGSSGEVFYFVAVAVFAVWQRKNLPDRKTFVISCLLFLFTILPLIAFDIKNQGLILGNIKKFLITDKSFTLPTPRFMGDKIEFYYDVFTNKIFDARYHLEKFFLSGVLLFFVYHLHSLIKGKGVKILLMLLGSVMVGLVFFQGNFGNIYDYYLTGYYLPFLLLFSVALGYMWRYKLGKVFLIYFIYIFLTNNADILKFKLTDGGLGPNSISFIAQKQAIDWIAKDAGEEKYNIDVYVPPVIPYAYDYLIKWKGLKPEEERVPLLYTLYEADGDHQDRLDAWLARQKGIGVVKETVHFGAITVERRMRK</sequence>
<feature type="domain" description="Glycosyltransferase RgtA/B/C/D-like" evidence="9">
    <location>
        <begin position="75"/>
        <end position="230"/>
    </location>
</feature>
<evidence type="ECO:0000256" key="4">
    <source>
        <dbReference type="ARBA" id="ARBA00022679"/>
    </source>
</evidence>
<keyword evidence="6 8" id="KW-1133">Transmembrane helix</keyword>
<keyword evidence="3" id="KW-0328">Glycosyltransferase</keyword>
<comment type="subcellular location">
    <subcellularLocation>
        <location evidence="1">Cell membrane</location>
        <topology evidence="1">Multi-pass membrane protein</topology>
    </subcellularLocation>
</comment>
<gene>
    <name evidence="10" type="ORF">UX13_C0002G0005</name>
</gene>
<feature type="transmembrane region" description="Helical" evidence="8">
    <location>
        <begin position="171"/>
        <end position="203"/>
    </location>
</feature>
<name>A0A0G1QQD1_9BACT</name>
<keyword evidence="2" id="KW-1003">Cell membrane</keyword>
<evidence type="ECO:0000256" key="7">
    <source>
        <dbReference type="ARBA" id="ARBA00023136"/>
    </source>
</evidence>
<keyword evidence="4" id="KW-0808">Transferase</keyword>
<evidence type="ECO:0000256" key="6">
    <source>
        <dbReference type="ARBA" id="ARBA00022989"/>
    </source>
</evidence>
<reference evidence="10 11" key="1">
    <citation type="journal article" date="2015" name="Nature">
        <title>rRNA introns, odd ribosomes, and small enigmatic genomes across a large radiation of phyla.</title>
        <authorList>
            <person name="Brown C.T."/>
            <person name="Hug L.A."/>
            <person name="Thomas B.C."/>
            <person name="Sharon I."/>
            <person name="Castelle C.J."/>
            <person name="Singh A."/>
            <person name="Wilkins M.J."/>
            <person name="Williams K.H."/>
            <person name="Banfield J.F."/>
        </authorList>
    </citation>
    <scope>NUCLEOTIDE SEQUENCE [LARGE SCALE GENOMIC DNA]</scope>
</reference>
<evidence type="ECO:0000256" key="1">
    <source>
        <dbReference type="ARBA" id="ARBA00004651"/>
    </source>
</evidence>
<protein>
    <recommendedName>
        <fullName evidence="9">Glycosyltransferase RgtA/B/C/D-like domain-containing protein</fullName>
    </recommendedName>
</protein>
<dbReference type="AlphaFoldDB" id="A0A0G1QQD1"/>
<evidence type="ECO:0000256" key="8">
    <source>
        <dbReference type="SAM" id="Phobius"/>
    </source>
</evidence>
<dbReference type="InterPro" id="IPR050297">
    <property type="entry name" value="LipidA_mod_glycosyltrf_83"/>
</dbReference>
<dbReference type="EMBL" id="LCLA01000002">
    <property type="protein sequence ID" value="KKU10850.1"/>
    <property type="molecule type" value="Genomic_DNA"/>
</dbReference>